<dbReference type="PROSITE" id="PS50072">
    <property type="entry name" value="CSA_PPIASE_2"/>
    <property type="match status" value="1"/>
</dbReference>
<keyword evidence="2 4" id="KW-0697">Rotamase</keyword>
<dbReference type="InterPro" id="IPR029000">
    <property type="entry name" value="Cyclophilin-like_dom_sf"/>
</dbReference>
<protein>
    <recommendedName>
        <fullName evidence="4">Peptidyl-prolyl cis-trans isomerase</fullName>
        <shortName evidence="4">PPIase</shortName>
        <ecNumber evidence="4">5.2.1.8</ecNumber>
    </recommendedName>
</protein>
<keyword evidence="3 4" id="KW-0413">Isomerase</keyword>
<organism evidence="6 7">
    <name type="scientific">Candidatus Thermochlorobacter aerophilus</name>
    <dbReference type="NCBI Taxonomy" id="1868324"/>
    <lineage>
        <taxon>Bacteria</taxon>
        <taxon>Pseudomonadati</taxon>
        <taxon>Chlorobiota</taxon>
        <taxon>Chlorobiia</taxon>
        <taxon>Chlorobiales</taxon>
        <taxon>Candidatus Thermochlorobacteriaceae</taxon>
        <taxon>Candidatus Thermochlorobacter</taxon>
    </lineage>
</organism>
<dbReference type="PANTHER" id="PTHR45625:SF4">
    <property type="entry name" value="PEPTIDYLPROLYL ISOMERASE DOMAIN AND WD REPEAT-CONTAINING PROTEIN 1"/>
    <property type="match status" value="1"/>
</dbReference>
<dbReference type="AlphaFoldDB" id="A0A395LXT6"/>
<dbReference type="EMBL" id="PHFL01000067">
    <property type="protein sequence ID" value="RFM23362.1"/>
    <property type="molecule type" value="Genomic_DNA"/>
</dbReference>
<accession>A0A395LXT6</accession>
<evidence type="ECO:0000259" key="5">
    <source>
        <dbReference type="PROSITE" id="PS50072"/>
    </source>
</evidence>
<reference evidence="6 7" key="1">
    <citation type="journal article" date="2011" name="ISME J.">
        <title>Community ecology of hot spring cyanobacterial mats: predominant populations and their functional potential.</title>
        <authorList>
            <person name="Klatt C.G."/>
            <person name="Wood J.M."/>
            <person name="Rusch D.B."/>
            <person name="Bateson M.M."/>
            <person name="Hamamura N."/>
            <person name="Heidelberg J.F."/>
            <person name="Grossman A.R."/>
            <person name="Bhaya D."/>
            <person name="Cohan F.M."/>
            <person name="Kuhl M."/>
            <person name="Bryant D.A."/>
            <person name="Ward D.M."/>
        </authorList>
    </citation>
    <scope>NUCLEOTIDE SEQUENCE [LARGE SCALE GENOMIC DNA]</scope>
    <source>
        <strain evidence="6">OS</strain>
    </source>
</reference>
<evidence type="ECO:0000256" key="3">
    <source>
        <dbReference type="ARBA" id="ARBA00023235"/>
    </source>
</evidence>
<dbReference type="SUPFAM" id="SSF50891">
    <property type="entry name" value="Cyclophilin-like"/>
    <property type="match status" value="1"/>
</dbReference>
<comment type="function">
    <text evidence="4">PPIases accelerate the folding of proteins. It catalyzes the cis-trans isomerization of proline imidic peptide bonds in oligopeptides.</text>
</comment>
<dbReference type="InterPro" id="IPR044666">
    <property type="entry name" value="Cyclophilin_A-like"/>
</dbReference>
<dbReference type="PANTHER" id="PTHR45625">
    <property type="entry name" value="PEPTIDYL-PROLYL CIS-TRANS ISOMERASE-RELATED"/>
    <property type="match status" value="1"/>
</dbReference>
<dbReference type="CDD" id="cd00317">
    <property type="entry name" value="cyclophilin"/>
    <property type="match status" value="1"/>
</dbReference>
<dbReference type="InterPro" id="IPR002130">
    <property type="entry name" value="Cyclophilin-type_PPIase_dom"/>
</dbReference>
<dbReference type="PRINTS" id="PR00153">
    <property type="entry name" value="CSAPPISMRASE"/>
</dbReference>
<proteinExistence type="inferred from homology"/>
<dbReference type="Gene3D" id="2.40.100.10">
    <property type="entry name" value="Cyclophilin-like"/>
    <property type="match status" value="1"/>
</dbReference>
<name>A0A395LXT6_9BACT</name>
<evidence type="ECO:0000256" key="4">
    <source>
        <dbReference type="RuleBase" id="RU363019"/>
    </source>
</evidence>
<comment type="caution">
    <text evidence="6">The sequence shown here is derived from an EMBL/GenBank/DDBJ whole genome shotgun (WGS) entry which is preliminary data.</text>
</comment>
<evidence type="ECO:0000256" key="2">
    <source>
        <dbReference type="ARBA" id="ARBA00023110"/>
    </source>
</evidence>
<dbReference type="Pfam" id="PF00160">
    <property type="entry name" value="Pro_isomerase"/>
    <property type="match status" value="1"/>
</dbReference>
<sequence>MTVPDSAPDWTFFRRFSKNPLAVIETSKGRISIELFIEEAPFTVQNFITLAEQHFFDGLTFHRVVPNFVVQGGDPKGDGSGGPPYSIRSEFTRRRFERGIIGMASAGKDTEGSQFFIMHSHHPHLDGRYTAFGLVKTGLETLDKLEVGDKILSIKIQ</sequence>
<dbReference type="PROSITE" id="PS00170">
    <property type="entry name" value="CSA_PPIASE_1"/>
    <property type="match status" value="1"/>
</dbReference>
<dbReference type="GO" id="GO:0006457">
    <property type="term" value="P:protein folding"/>
    <property type="evidence" value="ECO:0007669"/>
    <property type="project" value="InterPro"/>
</dbReference>
<dbReference type="GO" id="GO:0003755">
    <property type="term" value="F:peptidyl-prolyl cis-trans isomerase activity"/>
    <property type="evidence" value="ECO:0007669"/>
    <property type="project" value="UniProtKB-UniRule"/>
</dbReference>
<feature type="domain" description="PPIase cyclophilin-type" evidence="5">
    <location>
        <begin position="18"/>
        <end position="146"/>
    </location>
</feature>
<evidence type="ECO:0000256" key="1">
    <source>
        <dbReference type="ARBA" id="ARBA00007365"/>
    </source>
</evidence>
<dbReference type="InterPro" id="IPR020892">
    <property type="entry name" value="Cyclophilin-type_PPIase_CS"/>
</dbReference>
<dbReference type="Proteomes" id="UP000266389">
    <property type="component" value="Unassembled WGS sequence"/>
</dbReference>
<evidence type="ECO:0000313" key="7">
    <source>
        <dbReference type="Proteomes" id="UP000266389"/>
    </source>
</evidence>
<evidence type="ECO:0000313" key="6">
    <source>
        <dbReference type="EMBL" id="RFM23362.1"/>
    </source>
</evidence>
<dbReference type="EC" id="5.2.1.8" evidence="4"/>
<comment type="catalytic activity">
    <reaction evidence="4">
        <text>[protein]-peptidylproline (omega=180) = [protein]-peptidylproline (omega=0)</text>
        <dbReference type="Rhea" id="RHEA:16237"/>
        <dbReference type="Rhea" id="RHEA-COMP:10747"/>
        <dbReference type="Rhea" id="RHEA-COMP:10748"/>
        <dbReference type="ChEBI" id="CHEBI:83833"/>
        <dbReference type="ChEBI" id="CHEBI:83834"/>
        <dbReference type="EC" id="5.2.1.8"/>
    </reaction>
</comment>
<gene>
    <name evidence="6" type="ORF">D0433_11745</name>
</gene>
<comment type="similarity">
    <text evidence="1 4">Belongs to the cyclophilin-type PPIase family.</text>
</comment>